<gene>
    <name evidence="6" type="ORF">CO057_02890</name>
</gene>
<keyword evidence="3" id="KW-0408">Iron</keyword>
<dbReference type="CDD" id="cd01335">
    <property type="entry name" value="Radical_SAM"/>
    <property type="match status" value="1"/>
</dbReference>
<keyword evidence="1" id="KW-0949">S-adenosyl-L-methionine</keyword>
<evidence type="ECO:0000256" key="2">
    <source>
        <dbReference type="ARBA" id="ARBA00022723"/>
    </source>
</evidence>
<evidence type="ECO:0000259" key="5">
    <source>
        <dbReference type="PROSITE" id="PS51918"/>
    </source>
</evidence>
<protein>
    <recommendedName>
        <fullName evidence="5">Radical SAM core domain-containing protein</fullName>
    </recommendedName>
</protein>
<keyword evidence="2" id="KW-0479">Metal-binding</keyword>
<dbReference type="NCBIfam" id="TIGR04085">
    <property type="entry name" value="rSAM_more_4Fe4S"/>
    <property type="match status" value="1"/>
</dbReference>
<evidence type="ECO:0000256" key="1">
    <source>
        <dbReference type="ARBA" id="ARBA00022691"/>
    </source>
</evidence>
<keyword evidence="4" id="KW-0411">Iron-sulfur</keyword>
<dbReference type="PANTHER" id="PTHR11228">
    <property type="entry name" value="RADICAL SAM DOMAIN PROTEIN"/>
    <property type="match status" value="1"/>
</dbReference>
<dbReference type="Proteomes" id="UP000230251">
    <property type="component" value="Unassembled WGS sequence"/>
</dbReference>
<dbReference type="GO" id="GO:0046872">
    <property type="term" value="F:metal ion binding"/>
    <property type="evidence" value="ECO:0007669"/>
    <property type="project" value="UniProtKB-KW"/>
</dbReference>
<evidence type="ECO:0000256" key="3">
    <source>
        <dbReference type="ARBA" id="ARBA00023004"/>
    </source>
</evidence>
<dbReference type="AlphaFoldDB" id="A0A2M8ENU3"/>
<sequence>MSLRRFRALSKRVQPTQCRPLIVLQRGDDIILLNPEARRWYLTTEAGKELYVYWHEHGQLGVSDEYSSDDVQDFVADVEDTLYGESRVAVPEFGCAVYITEACNMRCTHCRFACATSASVLDLDTIKKYLDTEYARGARQMTVTGGEPLLVWERLTRNTLAYARQLGMNTMLLTNGSLVTDEIARELAELGCVVQVSVDSADPKVYADFRNHAFKPVVRGIDRLIEAGVYLAISTTLTRRTIGEVDDVIRFALEHGASSIHFALLEPGGRAEGAWNELGLLDSELIRFFDSIADRYFGGLRESLRIDDFEMLMKQLVHPPALEGCNCAVAISALYEDGLVYGCTNLCGQERFCLGNVEDKSEHNRRRMCLVSSMPTVGQIAKCRDCEFRWVCLGGCRDRVLLTYGRLDEPDPYCDVLYSLFRRLLFEAARLIEQDNT</sequence>
<organism evidence="6 7">
    <name type="scientific">Candidatus Uhrbacteria bacterium CG_4_9_14_0_2_um_filter_41_50</name>
    <dbReference type="NCBI Taxonomy" id="1975031"/>
    <lineage>
        <taxon>Bacteria</taxon>
        <taxon>Candidatus Uhriibacteriota</taxon>
    </lineage>
</organism>
<dbReference type="GO" id="GO:0051536">
    <property type="term" value="F:iron-sulfur cluster binding"/>
    <property type="evidence" value="ECO:0007669"/>
    <property type="project" value="UniProtKB-KW"/>
</dbReference>
<dbReference type="PANTHER" id="PTHR11228:SF7">
    <property type="entry name" value="PQQA PEPTIDE CYCLASE"/>
    <property type="match status" value="1"/>
</dbReference>
<evidence type="ECO:0000313" key="6">
    <source>
        <dbReference type="EMBL" id="PJC24424.1"/>
    </source>
</evidence>
<accession>A0A2M8ENU3</accession>
<dbReference type="EMBL" id="PFSI01000042">
    <property type="protein sequence ID" value="PJC24424.1"/>
    <property type="molecule type" value="Genomic_DNA"/>
</dbReference>
<evidence type="ECO:0000313" key="7">
    <source>
        <dbReference type="Proteomes" id="UP000230251"/>
    </source>
</evidence>
<dbReference type="SFLD" id="SFLDG01386">
    <property type="entry name" value="main_SPASM_domain-containing"/>
    <property type="match status" value="1"/>
</dbReference>
<dbReference type="PROSITE" id="PS51918">
    <property type="entry name" value="RADICAL_SAM"/>
    <property type="match status" value="1"/>
</dbReference>
<evidence type="ECO:0000256" key="4">
    <source>
        <dbReference type="ARBA" id="ARBA00023014"/>
    </source>
</evidence>
<dbReference type="InterPro" id="IPR058240">
    <property type="entry name" value="rSAM_sf"/>
</dbReference>
<comment type="caution">
    <text evidence="6">The sequence shown here is derived from an EMBL/GenBank/DDBJ whole genome shotgun (WGS) entry which is preliminary data.</text>
</comment>
<dbReference type="Gene3D" id="3.20.20.70">
    <property type="entry name" value="Aldolase class I"/>
    <property type="match status" value="1"/>
</dbReference>
<dbReference type="InterPro" id="IPR007197">
    <property type="entry name" value="rSAM"/>
</dbReference>
<dbReference type="Pfam" id="PF04055">
    <property type="entry name" value="Radical_SAM"/>
    <property type="match status" value="1"/>
</dbReference>
<dbReference type="InterPro" id="IPR006638">
    <property type="entry name" value="Elp3/MiaA/NifB-like_rSAM"/>
</dbReference>
<feature type="domain" description="Radical SAM core" evidence="5">
    <location>
        <begin position="89"/>
        <end position="301"/>
    </location>
</feature>
<dbReference type="InterPro" id="IPR023885">
    <property type="entry name" value="4Fe4S-binding_SPASM_dom"/>
</dbReference>
<dbReference type="InterPro" id="IPR050377">
    <property type="entry name" value="Radical_SAM_PqqE_MftC-like"/>
</dbReference>
<proteinExistence type="predicted"/>
<dbReference type="InterPro" id="IPR013785">
    <property type="entry name" value="Aldolase_TIM"/>
</dbReference>
<dbReference type="SUPFAM" id="SSF102114">
    <property type="entry name" value="Radical SAM enzymes"/>
    <property type="match status" value="1"/>
</dbReference>
<dbReference type="SFLD" id="SFLDG01067">
    <property type="entry name" value="SPASM/twitch_domain_containing"/>
    <property type="match status" value="1"/>
</dbReference>
<dbReference type="SFLD" id="SFLDS00029">
    <property type="entry name" value="Radical_SAM"/>
    <property type="match status" value="1"/>
</dbReference>
<dbReference type="SMART" id="SM00729">
    <property type="entry name" value="Elp3"/>
    <property type="match status" value="1"/>
</dbReference>
<name>A0A2M8ENU3_9BACT</name>
<dbReference type="GO" id="GO:0003824">
    <property type="term" value="F:catalytic activity"/>
    <property type="evidence" value="ECO:0007669"/>
    <property type="project" value="InterPro"/>
</dbReference>
<reference evidence="7" key="1">
    <citation type="submission" date="2017-09" db="EMBL/GenBank/DDBJ databases">
        <title>Depth-based differentiation of microbial function through sediment-hosted aquifers and enrichment of novel symbionts in the deep terrestrial subsurface.</title>
        <authorList>
            <person name="Probst A.J."/>
            <person name="Ladd B."/>
            <person name="Jarett J.K."/>
            <person name="Geller-Mcgrath D.E."/>
            <person name="Sieber C.M.K."/>
            <person name="Emerson J.B."/>
            <person name="Anantharaman K."/>
            <person name="Thomas B.C."/>
            <person name="Malmstrom R."/>
            <person name="Stieglmeier M."/>
            <person name="Klingl A."/>
            <person name="Woyke T."/>
            <person name="Ryan C.M."/>
            <person name="Banfield J.F."/>
        </authorList>
    </citation>
    <scope>NUCLEOTIDE SEQUENCE [LARGE SCALE GENOMIC DNA]</scope>
</reference>